<proteinExistence type="predicted"/>
<evidence type="ECO:0000256" key="1">
    <source>
        <dbReference type="SAM" id="MobiDB-lite"/>
    </source>
</evidence>
<evidence type="ECO:0000313" key="2">
    <source>
        <dbReference type="EMBL" id="GBP95149.1"/>
    </source>
</evidence>
<comment type="caution">
    <text evidence="2">The sequence shown here is derived from an EMBL/GenBank/DDBJ whole genome shotgun (WGS) entry which is preliminary data.</text>
</comment>
<sequence length="129" mass="14371">MLSSRSWMLLPHRWQRSKATPNSRCISYHAGALPSHLHKGDSTRIICGATGHVRKHPCARADADFESGGHIVAVQSGQAHGGSCSHKPQDLPLYPRRLALLITTAQLRSMQSQKPPHQMQRRPLIRDTK</sequence>
<dbReference type="EMBL" id="BGZK01002590">
    <property type="protein sequence ID" value="GBP95149.1"/>
    <property type="molecule type" value="Genomic_DNA"/>
</dbReference>
<reference evidence="2 3" key="1">
    <citation type="journal article" date="2019" name="Commun. Biol.">
        <title>The bagworm genome reveals a unique fibroin gene that provides high tensile strength.</title>
        <authorList>
            <person name="Kono N."/>
            <person name="Nakamura H."/>
            <person name="Ohtoshi R."/>
            <person name="Tomita M."/>
            <person name="Numata K."/>
            <person name="Arakawa K."/>
        </authorList>
    </citation>
    <scope>NUCLEOTIDE SEQUENCE [LARGE SCALE GENOMIC DNA]</scope>
</reference>
<gene>
    <name evidence="2" type="ORF">EVAR_71368_1</name>
</gene>
<dbReference type="Proteomes" id="UP000299102">
    <property type="component" value="Unassembled WGS sequence"/>
</dbReference>
<name>A0A4C2A7J5_EUMVA</name>
<keyword evidence="3" id="KW-1185">Reference proteome</keyword>
<accession>A0A4C2A7J5</accession>
<dbReference type="AlphaFoldDB" id="A0A4C2A7J5"/>
<protein>
    <submittedName>
        <fullName evidence="2">Uncharacterized protein</fullName>
    </submittedName>
</protein>
<feature type="region of interest" description="Disordered" evidence="1">
    <location>
        <begin position="108"/>
        <end position="129"/>
    </location>
</feature>
<evidence type="ECO:0000313" key="3">
    <source>
        <dbReference type="Proteomes" id="UP000299102"/>
    </source>
</evidence>
<organism evidence="2 3">
    <name type="scientific">Eumeta variegata</name>
    <name type="common">Bagworm moth</name>
    <name type="synonym">Eumeta japonica</name>
    <dbReference type="NCBI Taxonomy" id="151549"/>
    <lineage>
        <taxon>Eukaryota</taxon>
        <taxon>Metazoa</taxon>
        <taxon>Ecdysozoa</taxon>
        <taxon>Arthropoda</taxon>
        <taxon>Hexapoda</taxon>
        <taxon>Insecta</taxon>
        <taxon>Pterygota</taxon>
        <taxon>Neoptera</taxon>
        <taxon>Endopterygota</taxon>
        <taxon>Lepidoptera</taxon>
        <taxon>Glossata</taxon>
        <taxon>Ditrysia</taxon>
        <taxon>Tineoidea</taxon>
        <taxon>Psychidae</taxon>
        <taxon>Oiketicinae</taxon>
        <taxon>Eumeta</taxon>
    </lineage>
</organism>